<gene>
    <name evidence="1" type="ORF">GCM10022252_75300</name>
</gene>
<dbReference type="Proteomes" id="UP001501251">
    <property type="component" value="Unassembled WGS sequence"/>
</dbReference>
<protein>
    <submittedName>
        <fullName evidence="1">Uncharacterized protein</fullName>
    </submittedName>
</protein>
<keyword evidence="2" id="KW-1185">Reference proteome</keyword>
<reference evidence="2" key="1">
    <citation type="journal article" date="2019" name="Int. J. Syst. Evol. Microbiol.">
        <title>The Global Catalogue of Microorganisms (GCM) 10K type strain sequencing project: providing services to taxonomists for standard genome sequencing and annotation.</title>
        <authorList>
            <consortium name="The Broad Institute Genomics Platform"/>
            <consortium name="The Broad Institute Genome Sequencing Center for Infectious Disease"/>
            <person name="Wu L."/>
            <person name="Ma J."/>
        </authorList>
    </citation>
    <scope>NUCLEOTIDE SEQUENCE [LARGE SCALE GENOMIC DNA]</scope>
    <source>
        <strain evidence="2">JCM 17388</strain>
    </source>
</reference>
<proteinExistence type="predicted"/>
<sequence>MTTTYRAGCGTFLGLRLHQASGETPCSLCLEGEADRLLVAKLVNESLPVRPSPISRAITSEQAALNREVLAAALTPARHLDAA</sequence>
<comment type="caution">
    <text evidence="1">The sequence shown here is derived from an EMBL/GenBank/DDBJ whole genome shotgun (WGS) entry which is preliminary data.</text>
</comment>
<dbReference type="EMBL" id="BAABAQ010000020">
    <property type="protein sequence ID" value="GAA4209174.1"/>
    <property type="molecule type" value="Genomic_DNA"/>
</dbReference>
<dbReference type="RefSeq" id="WP_344923104.1">
    <property type="nucleotide sequence ID" value="NZ_BAABAQ010000020.1"/>
</dbReference>
<evidence type="ECO:0000313" key="2">
    <source>
        <dbReference type="Proteomes" id="UP001501251"/>
    </source>
</evidence>
<accession>A0ABP8BKQ5</accession>
<name>A0ABP8BKQ5_9ACTN</name>
<organism evidence="1 2">
    <name type="scientific">Streptosporangium oxazolinicum</name>
    <dbReference type="NCBI Taxonomy" id="909287"/>
    <lineage>
        <taxon>Bacteria</taxon>
        <taxon>Bacillati</taxon>
        <taxon>Actinomycetota</taxon>
        <taxon>Actinomycetes</taxon>
        <taxon>Streptosporangiales</taxon>
        <taxon>Streptosporangiaceae</taxon>
        <taxon>Streptosporangium</taxon>
    </lineage>
</organism>
<evidence type="ECO:0000313" key="1">
    <source>
        <dbReference type="EMBL" id="GAA4209174.1"/>
    </source>
</evidence>